<feature type="non-terminal residue" evidence="3">
    <location>
        <position position="1"/>
    </location>
</feature>
<keyword evidence="2" id="KW-0456">Lyase</keyword>
<gene>
    <name evidence="3" type="ORF">METZ01_LOCUS56637</name>
</gene>
<dbReference type="InterPro" id="IPR001753">
    <property type="entry name" value="Enoyl-CoA_hydra/iso"/>
</dbReference>
<dbReference type="GO" id="GO:0016829">
    <property type="term" value="F:lyase activity"/>
    <property type="evidence" value="ECO:0007669"/>
    <property type="project" value="UniProtKB-KW"/>
</dbReference>
<dbReference type="EMBL" id="UINC01003151">
    <property type="protein sequence ID" value="SVA03783.1"/>
    <property type="molecule type" value="Genomic_DNA"/>
</dbReference>
<proteinExistence type="inferred from homology"/>
<organism evidence="3">
    <name type="scientific">marine metagenome</name>
    <dbReference type="NCBI Taxonomy" id="408172"/>
    <lineage>
        <taxon>unclassified sequences</taxon>
        <taxon>metagenomes</taxon>
        <taxon>ecological metagenomes</taxon>
    </lineage>
</organism>
<evidence type="ECO:0000256" key="1">
    <source>
        <dbReference type="ARBA" id="ARBA00005254"/>
    </source>
</evidence>
<evidence type="ECO:0000313" key="3">
    <source>
        <dbReference type="EMBL" id="SVA03783.1"/>
    </source>
</evidence>
<dbReference type="AlphaFoldDB" id="A0A381SR60"/>
<sequence length="210" mass="21825">VNGGVLEVVLDRPKANAIDAATSRELGQVFAGFRDDPSLRVAVFTGAGDRFFSAGWDLGAAADGEEFEADYGEGGFGGFGELPRRNKPVVCAVNGLAVGGGFEIALAAEFVVAAEHAEFFLPEAGLGIIPDTGAVRLPRILPPAVATEVLIGGRRLDAREAERWGLVNRVVPVADLRAAALELAGRISASAPLAVEAVLAIDRATRHLSL</sequence>
<dbReference type="Pfam" id="PF00378">
    <property type="entry name" value="ECH_1"/>
    <property type="match status" value="1"/>
</dbReference>
<protein>
    <recommendedName>
        <fullName evidence="4">Carnitinyl-CoA dehydratase</fullName>
    </recommendedName>
</protein>
<dbReference type="Gene3D" id="3.90.226.10">
    <property type="entry name" value="2-enoyl-CoA Hydratase, Chain A, domain 1"/>
    <property type="match status" value="1"/>
</dbReference>
<dbReference type="CDD" id="cd06558">
    <property type="entry name" value="crotonase-like"/>
    <property type="match status" value="1"/>
</dbReference>
<evidence type="ECO:0008006" key="4">
    <source>
        <dbReference type="Google" id="ProtNLM"/>
    </source>
</evidence>
<dbReference type="FunFam" id="3.90.226.10:FF:000009">
    <property type="entry name" value="Carnitinyl-CoA dehydratase"/>
    <property type="match status" value="1"/>
</dbReference>
<dbReference type="InterPro" id="IPR029045">
    <property type="entry name" value="ClpP/crotonase-like_dom_sf"/>
</dbReference>
<name>A0A381SR60_9ZZZZ</name>
<evidence type="ECO:0000256" key="2">
    <source>
        <dbReference type="ARBA" id="ARBA00023239"/>
    </source>
</evidence>
<comment type="similarity">
    <text evidence="1">Belongs to the enoyl-CoA hydratase/isomerase family.</text>
</comment>
<dbReference type="GO" id="GO:0006635">
    <property type="term" value="P:fatty acid beta-oxidation"/>
    <property type="evidence" value="ECO:0007669"/>
    <property type="project" value="TreeGrafter"/>
</dbReference>
<dbReference type="PANTHER" id="PTHR11941">
    <property type="entry name" value="ENOYL-COA HYDRATASE-RELATED"/>
    <property type="match status" value="1"/>
</dbReference>
<reference evidence="3" key="1">
    <citation type="submission" date="2018-05" db="EMBL/GenBank/DDBJ databases">
        <authorList>
            <person name="Lanie J.A."/>
            <person name="Ng W.-L."/>
            <person name="Kazmierczak K.M."/>
            <person name="Andrzejewski T.M."/>
            <person name="Davidsen T.M."/>
            <person name="Wayne K.J."/>
            <person name="Tettelin H."/>
            <person name="Glass J.I."/>
            <person name="Rusch D."/>
            <person name="Podicherti R."/>
            <person name="Tsui H.-C.T."/>
            <person name="Winkler M.E."/>
        </authorList>
    </citation>
    <scope>NUCLEOTIDE SEQUENCE</scope>
</reference>
<feature type="non-terminal residue" evidence="3">
    <location>
        <position position="210"/>
    </location>
</feature>
<accession>A0A381SR60</accession>
<dbReference type="SUPFAM" id="SSF52096">
    <property type="entry name" value="ClpP/crotonase"/>
    <property type="match status" value="1"/>
</dbReference>
<dbReference type="PANTHER" id="PTHR11941:SF54">
    <property type="entry name" value="ENOYL-COA HYDRATASE, MITOCHONDRIAL"/>
    <property type="match status" value="1"/>
</dbReference>